<evidence type="ECO:0000313" key="1">
    <source>
        <dbReference type="EMBL" id="OGM20667.1"/>
    </source>
</evidence>
<evidence type="ECO:0008006" key="3">
    <source>
        <dbReference type="Google" id="ProtNLM"/>
    </source>
</evidence>
<name>A0A1F7Y024_9BACT</name>
<dbReference type="EMBL" id="MGGD01000028">
    <property type="protein sequence ID" value="OGM20667.1"/>
    <property type="molecule type" value="Genomic_DNA"/>
</dbReference>
<protein>
    <recommendedName>
        <fullName evidence="3">BrnT family toxin</fullName>
    </recommendedName>
</protein>
<sequence length="101" mass="12192">MMDFKKLEGFEWDKGNLEHIKKHGVDYRECEHVFSNKPLLINDDEKHSEFEKRFRAYGRADKNRLMCVIFMIRKNRIRVISARDQNKKERKEYLEKGGGSK</sequence>
<dbReference type="Pfam" id="PF04365">
    <property type="entry name" value="BrnT_toxin"/>
    <property type="match status" value="1"/>
</dbReference>
<reference evidence="1 2" key="1">
    <citation type="journal article" date="2016" name="Nat. Commun.">
        <title>Thousands of microbial genomes shed light on interconnected biogeochemical processes in an aquifer system.</title>
        <authorList>
            <person name="Anantharaman K."/>
            <person name="Brown C.T."/>
            <person name="Hug L.A."/>
            <person name="Sharon I."/>
            <person name="Castelle C.J."/>
            <person name="Probst A.J."/>
            <person name="Thomas B.C."/>
            <person name="Singh A."/>
            <person name="Wilkins M.J."/>
            <person name="Karaoz U."/>
            <person name="Brodie E.L."/>
            <person name="Williams K.H."/>
            <person name="Hubbard S.S."/>
            <person name="Banfield J.F."/>
        </authorList>
    </citation>
    <scope>NUCLEOTIDE SEQUENCE [LARGE SCALE GENOMIC DNA]</scope>
</reference>
<dbReference type="Proteomes" id="UP000176741">
    <property type="component" value="Unassembled WGS sequence"/>
</dbReference>
<comment type="caution">
    <text evidence="1">The sequence shown here is derived from an EMBL/GenBank/DDBJ whole genome shotgun (WGS) entry which is preliminary data.</text>
</comment>
<proteinExistence type="predicted"/>
<organism evidence="1 2">
    <name type="scientific">Candidatus Woesebacteria bacterium RIFCSPHIGHO2_01_FULL_38_26b</name>
    <dbReference type="NCBI Taxonomy" id="1802491"/>
    <lineage>
        <taxon>Bacteria</taxon>
        <taxon>Candidatus Woeseibacteriota</taxon>
    </lineage>
</organism>
<gene>
    <name evidence="1" type="ORF">A2771_02410</name>
</gene>
<dbReference type="Gene3D" id="3.10.450.530">
    <property type="entry name" value="Ribonuclease toxin, BrnT, of type II toxin-antitoxin system"/>
    <property type="match status" value="1"/>
</dbReference>
<dbReference type="InterPro" id="IPR038573">
    <property type="entry name" value="BrnT_sf"/>
</dbReference>
<dbReference type="InterPro" id="IPR007460">
    <property type="entry name" value="BrnT_toxin"/>
</dbReference>
<evidence type="ECO:0000313" key="2">
    <source>
        <dbReference type="Proteomes" id="UP000176741"/>
    </source>
</evidence>
<dbReference type="AlphaFoldDB" id="A0A1F7Y024"/>
<accession>A0A1F7Y024</accession>